<gene>
    <name evidence="1" type="ORF">TM448B02063_0003</name>
</gene>
<protein>
    <submittedName>
        <fullName evidence="1">Uncharacterized protein</fullName>
    </submittedName>
</protein>
<sequence>MFRSDIDRREFLKRCYKIGGVAAIAGLGLGAVKDAMGWGIMPAIIGRGGPASWGSWDEASQEMLTVDFTCFHDGGLGENDVGYSYSGLITGTDRILTQYGNVPAVSGGYRQLTAASSQYFTATQNSGLLEAIFANAGKKWTIILKFSDGSSVPYFFSALFAGGVGSSFYIDAAAGGTLHIGDNNTADETSTTTTSIPTSGVVYLMVQADAVNKVRWGWQATKFTTWAAIPTNNKVETANVMGDFTTCTFTDASNGLYRYGGQSATAKVAYVVMDTTALL</sequence>
<dbReference type="EMBL" id="MT144869">
    <property type="protein sequence ID" value="QJI00685.1"/>
    <property type="molecule type" value="Genomic_DNA"/>
</dbReference>
<name>A0A6M3XRX5_9ZZZZ</name>
<accession>A0A6M3XRX5</accession>
<proteinExistence type="predicted"/>
<evidence type="ECO:0000313" key="1">
    <source>
        <dbReference type="EMBL" id="QJI00685.1"/>
    </source>
</evidence>
<reference evidence="1" key="1">
    <citation type="submission" date="2020-03" db="EMBL/GenBank/DDBJ databases">
        <title>The deep terrestrial virosphere.</title>
        <authorList>
            <person name="Holmfeldt K."/>
            <person name="Nilsson E."/>
            <person name="Simone D."/>
            <person name="Lopez-Fernandez M."/>
            <person name="Wu X."/>
            <person name="de Brujin I."/>
            <person name="Lundin D."/>
            <person name="Andersson A."/>
            <person name="Bertilsson S."/>
            <person name="Dopson M."/>
        </authorList>
    </citation>
    <scope>NUCLEOTIDE SEQUENCE</scope>
    <source>
        <strain evidence="1">TM448B02063</strain>
    </source>
</reference>
<dbReference type="AlphaFoldDB" id="A0A6M3XRX5"/>
<organism evidence="1">
    <name type="scientific">viral metagenome</name>
    <dbReference type="NCBI Taxonomy" id="1070528"/>
    <lineage>
        <taxon>unclassified sequences</taxon>
        <taxon>metagenomes</taxon>
        <taxon>organismal metagenomes</taxon>
    </lineage>
</organism>
<dbReference type="InterPro" id="IPR006311">
    <property type="entry name" value="TAT_signal"/>
</dbReference>
<dbReference type="PROSITE" id="PS51318">
    <property type="entry name" value="TAT"/>
    <property type="match status" value="1"/>
</dbReference>